<feature type="coiled-coil region" evidence="1">
    <location>
        <begin position="171"/>
        <end position="209"/>
    </location>
</feature>
<gene>
    <name evidence="2" type="ORF">FHK87_16460</name>
</gene>
<evidence type="ECO:0000313" key="3">
    <source>
        <dbReference type="Proteomes" id="UP000315540"/>
    </source>
</evidence>
<comment type="caution">
    <text evidence="2">The sequence shown here is derived from an EMBL/GenBank/DDBJ whole genome shotgun (WGS) entry which is preliminary data.</text>
</comment>
<dbReference type="Proteomes" id="UP000315540">
    <property type="component" value="Unassembled WGS sequence"/>
</dbReference>
<reference evidence="2 3" key="1">
    <citation type="submission" date="2019-06" db="EMBL/GenBank/DDBJ databases">
        <authorList>
            <person name="Meng X."/>
        </authorList>
    </citation>
    <scope>NUCLEOTIDE SEQUENCE [LARGE SCALE GENOMIC DNA]</scope>
    <source>
        <strain evidence="2 3">M625</strain>
    </source>
</reference>
<evidence type="ECO:0000256" key="1">
    <source>
        <dbReference type="SAM" id="Coils"/>
    </source>
</evidence>
<keyword evidence="1" id="KW-0175">Coiled coil</keyword>
<name>A0A504J275_9FLAO</name>
<sequence>MKVFLSVIVILTFIKTQSQDINIQTEYCKVINKQDFTGSNENLNGNYINYVLEINNKSNDTLIMPSLGILDTWSNDFINSLFLENINEPYFTIKIDEFYDNTSTEDIEENIDIEEVLVDYHKTSVVINLSDGLTKIPPKAKKSIYILKKIQGSIPKFVQIRAVYNTCNLNKKNAEKNYKNTLNNFKQREKKHRKEIQKIEKQLTKYTIKSINGSTTTYTHKFDKNDKKNEREFKQILKKKSELEEGFNYYSRDQKDKTEYLKSLIQISPIKLTHKKRIQVVN</sequence>
<evidence type="ECO:0000313" key="2">
    <source>
        <dbReference type="EMBL" id="TPN84524.1"/>
    </source>
</evidence>
<accession>A0A504J275</accession>
<keyword evidence="3" id="KW-1185">Reference proteome</keyword>
<dbReference type="EMBL" id="VFWZ01000005">
    <property type="protein sequence ID" value="TPN84524.1"/>
    <property type="molecule type" value="Genomic_DNA"/>
</dbReference>
<dbReference type="AlphaFoldDB" id="A0A504J275"/>
<dbReference type="RefSeq" id="WP_140594859.1">
    <property type="nucleotide sequence ID" value="NZ_VFWZ01000005.1"/>
</dbReference>
<organism evidence="2 3">
    <name type="scientific">Aquimarina algicola</name>
    <dbReference type="NCBI Taxonomy" id="2589995"/>
    <lineage>
        <taxon>Bacteria</taxon>
        <taxon>Pseudomonadati</taxon>
        <taxon>Bacteroidota</taxon>
        <taxon>Flavobacteriia</taxon>
        <taxon>Flavobacteriales</taxon>
        <taxon>Flavobacteriaceae</taxon>
        <taxon>Aquimarina</taxon>
    </lineage>
</organism>
<proteinExistence type="predicted"/>
<protein>
    <submittedName>
        <fullName evidence="2">Uncharacterized protein</fullName>
    </submittedName>
</protein>